<keyword evidence="1" id="KW-0472">Membrane</keyword>
<protein>
    <submittedName>
        <fullName evidence="2">Acyltransferase 3</fullName>
    </submittedName>
</protein>
<dbReference type="AlphaFoldDB" id="A0A656G4X4"/>
<evidence type="ECO:0000313" key="2">
    <source>
        <dbReference type="EMBL" id="EGH20545.1"/>
    </source>
</evidence>
<gene>
    <name evidence="2" type="ORF">PSYMO_03201</name>
</gene>
<evidence type="ECO:0000313" key="3">
    <source>
        <dbReference type="Proteomes" id="UP000003465"/>
    </source>
</evidence>
<proteinExistence type="predicted"/>
<feature type="transmembrane region" description="Helical" evidence="1">
    <location>
        <begin position="76"/>
        <end position="92"/>
    </location>
</feature>
<keyword evidence="2" id="KW-0808">Transferase</keyword>
<feature type="non-terminal residue" evidence="2">
    <location>
        <position position="1"/>
    </location>
</feature>
<dbReference type="EMBL" id="AEAG01000129">
    <property type="protein sequence ID" value="EGH20545.1"/>
    <property type="molecule type" value="Genomic_DNA"/>
</dbReference>
<reference evidence="2 3" key="1">
    <citation type="journal article" date="2011" name="PLoS Pathog.">
        <title>Dynamic evolution of pathogenicity revealed by sequencing and comparative genomics of 19 Pseudomonas syringae isolates.</title>
        <authorList>
            <person name="Baltrus D.A."/>
            <person name="Nishimura M.T."/>
            <person name="Romanchuk A."/>
            <person name="Chang J.H."/>
            <person name="Mukhtar M.S."/>
            <person name="Cherkis K."/>
            <person name="Roach J."/>
            <person name="Grant S.R."/>
            <person name="Jones C.D."/>
            <person name="Dangl J.L."/>
        </authorList>
    </citation>
    <scope>NUCLEOTIDE SEQUENCE [LARGE SCALE GENOMIC DNA]</scope>
    <source>
        <strain evidence="2 3">301020</strain>
    </source>
</reference>
<keyword evidence="1" id="KW-1133">Transmembrane helix</keyword>
<evidence type="ECO:0000256" key="1">
    <source>
        <dbReference type="SAM" id="Phobius"/>
    </source>
</evidence>
<feature type="transmembrane region" description="Helical" evidence="1">
    <location>
        <begin position="126"/>
        <end position="150"/>
    </location>
</feature>
<dbReference type="Proteomes" id="UP000003465">
    <property type="component" value="Unassembled WGS sequence"/>
</dbReference>
<keyword evidence="2" id="KW-0012">Acyltransferase</keyword>
<feature type="transmembrane region" description="Helical" evidence="1">
    <location>
        <begin position="176"/>
        <end position="196"/>
    </location>
</feature>
<comment type="caution">
    <text evidence="2">The sequence shown here is derived from an EMBL/GenBank/DDBJ whole genome shotgun (WGS) entry which is preliminary data.</text>
</comment>
<keyword evidence="1" id="KW-0812">Transmembrane</keyword>
<organism evidence="2 3">
    <name type="scientific">Pseudomonas amygdali pv. mori str. 301020</name>
    <dbReference type="NCBI Taxonomy" id="629261"/>
    <lineage>
        <taxon>Bacteria</taxon>
        <taxon>Pseudomonadati</taxon>
        <taxon>Pseudomonadota</taxon>
        <taxon>Gammaproteobacteria</taxon>
        <taxon>Pseudomonadales</taxon>
        <taxon>Pseudomonadaceae</taxon>
        <taxon>Pseudomonas</taxon>
        <taxon>Pseudomonas amygdali</taxon>
    </lineage>
</organism>
<feature type="transmembrane region" description="Helical" evidence="1">
    <location>
        <begin position="12"/>
        <end position="30"/>
    </location>
</feature>
<name>A0A656G4X4_PSEA0</name>
<feature type="transmembrane region" description="Helical" evidence="1">
    <location>
        <begin position="36"/>
        <end position="55"/>
    </location>
</feature>
<sequence length="219" mass="24746">PLLFFLPKKRLILIVVVLVLIQLPVYRMPWHQTVGGALWFIRTDAILLGVLIAYFSTTDVYSRLSTLLENTHRHRLILFLSLVALLSIMPRVGFYFAAGGIAIVSGMLVLLASFDKGFLVPKAGILAPFLWVGTRSFSLYLLHFPIYYAVNELAFRFSGFDNQFRVPLTHDVFNPVLAIATWSAVFIAAECNYRFVETPLRKIGRRFGRTKVVVAPHSS</sequence>
<accession>A0A656G4X4</accession>
<dbReference type="GO" id="GO:0016746">
    <property type="term" value="F:acyltransferase activity"/>
    <property type="evidence" value="ECO:0007669"/>
    <property type="project" value="UniProtKB-KW"/>
</dbReference>
<feature type="transmembrane region" description="Helical" evidence="1">
    <location>
        <begin position="98"/>
        <end position="114"/>
    </location>
</feature>